<dbReference type="InterPro" id="IPR005828">
    <property type="entry name" value="MFS_sugar_transport-like"/>
</dbReference>
<dbReference type="NCBIfam" id="TIGR00879">
    <property type="entry name" value="SP"/>
    <property type="match status" value="1"/>
</dbReference>
<feature type="transmembrane region" description="Helical" evidence="8">
    <location>
        <begin position="101"/>
        <end position="123"/>
    </location>
</feature>
<dbReference type="PROSITE" id="PS50850">
    <property type="entry name" value="MFS"/>
    <property type="match status" value="1"/>
</dbReference>
<evidence type="ECO:0000313" key="10">
    <source>
        <dbReference type="EMBL" id="OZC03565.1"/>
    </source>
</evidence>
<comment type="similarity">
    <text evidence="2 7">Belongs to the major facilitator superfamily. Sugar transporter (TC 2.A.1.1) family.</text>
</comment>
<dbReference type="EMBL" id="MQWB01000001">
    <property type="protein sequence ID" value="OZC03565.1"/>
    <property type="molecule type" value="Genomic_DNA"/>
</dbReference>
<dbReference type="GO" id="GO:0016020">
    <property type="term" value="C:membrane"/>
    <property type="evidence" value="ECO:0007669"/>
    <property type="project" value="UniProtKB-SubCell"/>
</dbReference>
<dbReference type="OrthoDB" id="9783823at2"/>
<feature type="transmembrane region" description="Helical" evidence="8">
    <location>
        <begin position="76"/>
        <end position="95"/>
    </location>
</feature>
<keyword evidence="6 8" id="KW-0472">Membrane</keyword>
<evidence type="ECO:0000256" key="5">
    <source>
        <dbReference type="ARBA" id="ARBA00022989"/>
    </source>
</evidence>
<dbReference type="Proteomes" id="UP000216446">
    <property type="component" value="Unassembled WGS sequence"/>
</dbReference>
<evidence type="ECO:0000256" key="3">
    <source>
        <dbReference type="ARBA" id="ARBA00022448"/>
    </source>
</evidence>
<feature type="transmembrane region" description="Helical" evidence="8">
    <location>
        <begin position="135"/>
        <end position="157"/>
    </location>
</feature>
<feature type="transmembrane region" description="Helical" evidence="8">
    <location>
        <begin position="326"/>
        <end position="346"/>
    </location>
</feature>
<dbReference type="PANTHER" id="PTHR48023:SF4">
    <property type="entry name" value="D-XYLOSE-PROTON SYMPORTER-LIKE 2"/>
    <property type="match status" value="1"/>
</dbReference>
<dbReference type="InterPro" id="IPR050820">
    <property type="entry name" value="MFS_Sugar_Transporter"/>
</dbReference>
<feature type="transmembrane region" description="Helical" evidence="8">
    <location>
        <begin position="298"/>
        <end position="319"/>
    </location>
</feature>
<protein>
    <submittedName>
        <fullName evidence="10">MFS transporter</fullName>
    </submittedName>
</protein>
<feature type="transmembrane region" description="Helical" evidence="8">
    <location>
        <begin position="459"/>
        <end position="479"/>
    </location>
</feature>
<dbReference type="FunCoup" id="A0A259U0L3">
    <property type="interactions" value="111"/>
</dbReference>
<accession>A0A259U0L3</accession>
<dbReference type="AlphaFoldDB" id="A0A259U0L3"/>
<dbReference type="PRINTS" id="PR00171">
    <property type="entry name" value="SUGRTRNSPORT"/>
</dbReference>
<dbReference type="InterPro" id="IPR020846">
    <property type="entry name" value="MFS_dom"/>
</dbReference>
<dbReference type="InterPro" id="IPR005829">
    <property type="entry name" value="Sugar_transporter_CS"/>
</dbReference>
<keyword evidence="3 7" id="KW-0813">Transport</keyword>
<keyword evidence="5 8" id="KW-1133">Transmembrane helix</keyword>
<dbReference type="PROSITE" id="PS00217">
    <property type="entry name" value="SUGAR_TRANSPORT_2"/>
    <property type="match status" value="1"/>
</dbReference>
<evidence type="ECO:0000256" key="7">
    <source>
        <dbReference type="RuleBase" id="RU003346"/>
    </source>
</evidence>
<reference evidence="10 11" key="1">
    <citation type="submission" date="2016-11" db="EMBL/GenBank/DDBJ databases">
        <title>Study of marine rhodopsin-containing bacteria.</title>
        <authorList>
            <person name="Yoshizawa S."/>
            <person name="Kumagai Y."/>
            <person name="Kogure K."/>
        </authorList>
    </citation>
    <scope>NUCLEOTIDE SEQUENCE [LARGE SCALE GENOMIC DNA]</scope>
    <source>
        <strain evidence="10 11">SG-29</strain>
    </source>
</reference>
<gene>
    <name evidence="10" type="ORF">BSZ36_11585</name>
</gene>
<dbReference type="PANTHER" id="PTHR48023">
    <property type="entry name" value="D-XYLOSE-PROTON SYMPORTER-LIKE 2"/>
    <property type="match status" value="1"/>
</dbReference>
<dbReference type="Pfam" id="PF00083">
    <property type="entry name" value="Sugar_tr"/>
    <property type="match status" value="2"/>
</dbReference>
<evidence type="ECO:0000259" key="9">
    <source>
        <dbReference type="PROSITE" id="PS50850"/>
    </source>
</evidence>
<feature type="transmembrane region" description="Helical" evidence="8">
    <location>
        <begin position="12"/>
        <end position="34"/>
    </location>
</feature>
<organism evidence="10 11">
    <name type="scientific">Rubricoccus marinus</name>
    <dbReference type="NCBI Taxonomy" id="716817"/>
    <lineage>
        <taxon>Bacteria</taxon>
        <taxon>Pseudomonadati</taxon>
        <taxon>Rhodothermota</taxon>
        <taxon>Rhodothermia</taxon>
        <taxon>Rhodothermales</taxon>
        <taxon>Rubricoccaceae</taxon>
        <taxon>Rubricoccus</taxon>
    </lineage>
</organism>
<evidence type="ECO:0000256" key="6">
    <source>
        <dbReference type="ARBA" id="ARBA00023136"/>
    </source>
</evidence>
<keyword evidence="4 8" id="KW-0812">Transmembrane</keyword>
<keyword evidence="11" id="KW-1185">Reference proteome</keyword>
<feature type="transmembrane region" description="Helical" evidence="8">
    <location>
        <begin position="46"/>
        <end position="64"/>
    </location>
</feature>
<feature type="transmembrane region" description="Helical" evidence="8">
    <location>
        <begin position="177"/>
        <end position="198"/>
    </location>
</feature>
<feature type="transmembrane region" description="Helical" evidence="8">
    <location>
        <begin position="485"/>
        <end position="510"/>
    </location>
</feature>
<dbReference type="GO" id="GO:1904659">
    <property type="term" value="P:D-glucose transmembrane transport"/>
    <property type="evidence" value="ECO:0007669"/>
    <property type="project" value="TreeGrafter"/>
</dbReference>
<evidence type="ECO:0000256" key="2">
    <source>
        <dbReference type="ARBA" id="ARBA00010992"/>
    </source>
</evidence>
<dbReference type="InParanoid" id="A0A259U0L3"/>
<dbReference type="GO" id="GO:0022857">
    <property type="term" value="F:transmembrane transporter activity"/>
    <property type="evidence" value="ECO:0007669"/>
    <property type="project" value="InterPro"/>
</dbReference>
<evidence type="ECO:0000256" key="8">
    <source>
        <dbReference type="SAM" id="Phobius"/>
    </source>
</evidence>
<feature type="transmembrane region" description="Helical" evidence="8">
    <location>
        <begin position="259"/>
        <end position="283"/>
    </location>
</feature>
<evidence type="ECO:0000313" key="11">
    <source>
        <dbReference type="Proteomes" id="UP000216446"/>
    </source>
</evidence>
<dbReference type="PROSITE" id="PS00216">
    <property type="entry name" value="SUGAR_TRANSPORT_1"/>
    <property type="match status" value="2"/>
</dbReference>
<dbReference type="RefSeq" id="WP_094549066.1">
    <property type="nucleotide sequence ID" value="NZ_MQWB01000001.1"/>
</dbReference>
<dbReference type="InterPro" id="IPR003663">
    <property type="entry name" value="Sugar/inositol_transpt"/>
</dbReference>
<proteinExistence type="inferred from homology"/>
<feature type="domain" description="Major facilitator superfamily (MFS) profile" evidence="9">
    <location>
        <begin position="10"/>
        <end position="514"/>
    </location>
</feature>
<comment type="subcellular location">
    <subcellularLocation>
        <location evidence="1">Membrane</location>
        <topology evidence="1">Multi-pass membrane protein</topology>
    </subcellularLocation>
</comment>
<evidence type="ECO:0000256" key="4">
    <source>
        <dbReference type="ARBA" id="ARBA00022692"/>
    </source>
</evidence>
<feature type="transmembrane region" description="Helical" evidence="8">
    <location>
        <begin position="424"/>
        <end position="447"/>
    </location>
</feature>
<sequence>MPNRFYVVRTALIVALGGFLMGFDASVISGVVGFIETEFALTKGQLGFSVASLTLTATLAMMVSGPLSDRFGRRNVLFVAATLYAISAIASAFAPSFVTLVIARMIGGFGVGASLIIAPLYIAEIAPPESRGRMVSFNQLNIVLGITVAFFTNYLILQLADSPAEWAQSMGFVESPWRWMLGLEALPAVLYFVGLFFVPQSPRWLLMKGRKDEALPIMQMAVGNVAAMQEMDEIQKSMAADAQKEKGSLRELFMPSLRLVVTIGVVIGIVQQATGINAVFFYAPTIFEQSGIGTDASFVQAIFVGVINLVFTLIAIALIDKLGRKPLLIGGLIGITLAMGLLAYGFGQATYTLPDLQAATTETDSGVPEGMTGEQAAALAPLVGQTYGNDVAFKTALQGALGESAATEYEAPLITSAITINPTLILIGILGFVAAFAVSLGPVMWVLFSELFPNRIRGIAISFVGLINSAVSFAVQQIFPVELAALGAATTFAVFGVIAAFGLVFVLFVVPETKGKSLEELEAQLVRAPEAPQVSPAI</sequence>
<comment type="caution">
    <text evidence="10">The sequence shown here is derived from an EMBL/GenBank/DDBJ whole genome shotgun (WGS) entry which is preliminary data.</text>
</comment>
<name>A0A259U0L3_9BACT</name>
<evidence type="ECO:0000256" key="1">
    <source>
        <dbReference type="ARBA" id="ARBA00004141"/>
    </source>
</evidence>
<dbReference type="Gene3D" id="1.20.1250.20">
    <property type="entry name" value="MFS general substrate transporter like domains"/>
    <property type="match status" value="2"/>
</dbReference>
<dbReference type="InterPro" id="IPR036259">
    <property type="entry name" value="MFS_trans_sf"/>
</dbReference>
<dbReference type="SUPFAM" id="SSF103473">
    <property type="entry name" value="MFS general substrate transporter"/>
    <property type="match status" value="1"/>
</dbReference>